<organism evidence="6 7">
    <name type="scientific">Botryobasidium botryosum (strain FD-172 SS1)</name>
    <dbReference type="NCBI Taxonomy" id="930990"/>
    <lineage>
        <taxon>Eukaryota</taxon>
        <taxon>Fungi</taxon>
        <taxon>Dikarya</taxon>
        <taxon>Basidiomycota</taxon>
        <taxon>Agaricomycotina</taxon>
        <taxon>Agaricomycetes</taxon>
        <taxon>Cantharellales</taxon>
        <taxon>Botryobasidiaceae</taxon>
        <taxon>Botryobasidium</taxon>
    </lineage>
</organism>
<keyword evidence="2" id="KW-0479">Metal-binding</keyword>
<dbReference type="STRING" id="930990.A0A067MFY1"/>
<comment type="subcellular location">
    <subcellularLocation>
        <location evidence="1">Nucleus</location>
    </subcellularLocation>
</comment>
<evidence type="ECO:0000256" key="5">
    <source>
        <dbReference type="ARBA" id="ARBA00023242"/>
    </source>
</evidence>
<evidence type="ECO:0000313" key="7">
    <source>
        <dbReference type="Proteomes" id="UP000027195"/>
    </source>
</evidence>
<accession>A0A067MFY1</accession>
<keyword evidence="5" id="KW-0539">Nucleus</keyword>
<dbReference type="GO" id="GO:0000981">
    <property type="term" value="F:DNA-binding transcription factor activity, RNA polymerase II-specific"/>
    <property type="evidence" value="ECO:0007669"/>
    <property type="project" value="InterPro"/>
</dbReference>
<evidence type="ECO:0000256" key="1">
    <source>
        <dbReference type="ARBA" id="ARBA00004123"/>
    </source>
</evidence>
<name>A0A067MFY1_BOTB1</name>
<dbReference type="Proteomes" id="UP000027195">
    <property type="component" value="Unassembled WGS sequence"/>
</dbReference>
<dbReference type="PANTHER" id="PTHR47338">
    <property type="entry name" value="ZN(II)2CYS6 TRANSCRIPTION FACTOR (EUROFUNG)-RELATED"/>
    <property type="match status" value="1"/>
</dbReference>
<keyword evidence="7" id="KW-1185">Reference proteome</keyword>
<dbReference type="HOGENOM" id="CLU_769431_0_0_1"/>
<dbReference type="EMBL" id="KL198064">
    <property type="protein sequence ID" value="KDQ10787.1"/>
    <property type="molecule type" value="Genomic_DNA"/>
</dbReference>
<dbReference type="CDD" id="cd12148">
    <property type="entry name" value="fungal_TF_MHR"/>
    <property type="match status" value="1"/>
</dbReference>
<sequence>MYYLAQSLARADRLLDYIEAYTLLTAYYVHKDRFHQATHNGGVAMLFAAACGLHTLRPPEWSGKSSLLPPPRSRTEIRRRVRVWWMVYTLNRFGSATMNTHIDMEDEEILTIWDPPSDSRAPERAPPRSVCSLFIRNSGATSVYDDSANAIRSKCVALVYQAINIGHEAVSAPESNHVFWEQFQTIEQAIHEPNEETNHYTSFPHLLVRDAVISLHFKRACAGNATSLDSCLDASREAMLVIRQTLKQNMCISAFAYTVVAWARIFRVFATEYERLIAVGDDEKAQLIIPELKVLSKALRQRAATSGMTRAVIAGLKAKFTSLQHENGMF</sequence>
<reference evidence="7" key="1">
    <citation type="journal article" date="2014" name="Proc. Natl. Acad. Sci. U.S.A.">
        <title>Extensive sampling of basidiomycete genomes demonstrates inadequacy of the white-rot/brown-rot paradigm for wood decay fungi.</title>
        <authorList>
            <person name="Riley R."/>
            <person name="Salamov A.A."/>
            <person name="Brown D.W."/>
            <person name="Nagy L.G."/>
            <person name="Floudas D."/>
            <person name="Held B.W."/>
            <person name="Levasseur A."/>
            <person name="Lombard V."/>
            <person name="Morin E."/>
            <person name="Otillar R."/>
            <person name="Lindquist E.A."/>
            <person name="Sun H."/>
            <person name="LaButti K.M."/>
            <person name="Schmutz J."/>
            <person name="Jabbour D."/>
            <person name="Luo H."/>
            <person name="Baker S.E."/>
            <person name="Pisabarro A.G."/>
            <person name="Walton J.D."/>
            <person name="Blanchette R.A."/>
            <person name="Henrissat B."/>
            <person name="Martin F."/>
            <person name="Cullen D."/>
            <person name="Hibbett D.S."/>
            <person name="Grigoriev I.V."/>
        </authorList>
    </citation>
    <scope>NUCLEOTIDE SEQUENCE [LARGE SCALE GENOMIC DNA]</scope>
    <source>
        <strain evidence="7">FD-172 SS1</strain>
    </source>
</reference>
<dbReference type="InterPro" id="IPR050815">
    <property type="entry name" value="TF_fung"/>
</dbReference>
<proteinExistence type="predicted"/>
<evidence type="ECO:0000256" key="4">
    <source>
        <dbReference type="ARBA" id="ARBA00023163"/>
    </source>
</evidence>
<dbReference type="AlphaFoldDB" id="A0A067MFY1"/>
<dbReference type="PANTHER" id="PTHR47338:SF5">
    <property type="entry name" value="ZN(II)2CYS6 TRANSCRIPTION FACTOR (EUROFUNG)"/>
    <property type="match status" value="1"/>
</dbReference>
<protein>
    <recommendedName>
        <fullName evidence="8">Transcription factor domain-containing protein</fullName>
    </recommendedName>
</protein>
<evidence type="ECO:0000256" key="3">
    <source>
        <dbReference type="ARBA" id="ARBA00023015"/>
    </source>
</evidence>
<evidence type="ECO:0000313" key="6">
    <source>
        <dbReference type="EMBL" id="KDQ10787.1"/>
    </source>
</evidence>
<keyword evidence="3" id="KW-0805">Transcription regulation</keyword>
<evidence type="ECO:0008006" key="8">
    <source>
        <dbReference type="Google" id="ProtNLM"/>
    </source>
</evidence>
<gene>
    <name evidence="6" type="ORF">BOTBODRAFT_473616</name>
</gene>
<evidence type="ECO:0000256" key="2">
    <source>
        <dbReference type="ARBA" id="ARBA00022723"/>
    </source>
</evidence>
<dbReference type="GO" id="GO:0046872">
    <property type="term" value="F:metal ion binding"/>
    <property type="evidence" value="ECO:0007669"/>
    <property type="project" value="UniProtKB-KW"/>
</dbReference>
<dbReference type="InParanoid" id="A0A067MFY1"/>
<dbReference type="GO" id="GO:0005634">
    <property type="term" value="C:nucleus"/>
    <property type="evidence" value="ECO:0007669"/>
    <property type="project" value="UniProtKB-SubCell"/>
</dbReference>
<keyword evidence="4" id="KW-0804">Transcription</keyword>